<evidence type="ECO:0000313" key="2">
    <source>
        <dbReference type="Proteomes" id="UP000293671"/>
    </source>
</evidence>
<gene>
    <name evidence="1" type="ORF">EV670_2223</name>
</gene>
<evidence type="ECO:0000313" key="1">
    <source>
        <dbReference type="EMBL" id="RZT97823.1"/>
    </source>
</evidence>
<reference evidence="1 2" key="1">
    <citation type="submission" date="2019-02" db="EMBL/GenBank/DDBJ databases">
        <title>Genomic Encyclopedia of Type Strains, Phase IV (KMG-IV): sequencing the most valuable type-strain genomes for metagenomic binning, comparative biology and taxonomic classification.</title>
        <authorList>
            <person name="Goeker M."/>
        </authorList>
    </citation>
    <scope>NUCLEOTIDE SEQUENCE [LARGE SCALE GENOMIC DNA]</scope>
    <source>
        <strain evidence="1 2">DSM 19570</strain>
    </source>
</reference>
<keyword evidence="2" id="KW-1185">Reference proteome</keyword>
<name>A0A4Q7VNA2_9BURK</name>
<dbReference type="EMBL" id="SHKP01000006">
    <property type="protein sequence ID" value="RZT97823.1"/>
    <property type="molecule type" value="Genomic_DNA"/>
</dbReference>
<dbReference type="Proteomes" id="UP000293671">
    <property type="component" value="Unassembled WGS sequence"/>
</dbReference>
<proteinExistence type="predicted"/>
<sequence>MGARWHFERACTVAGRSGAGARTVTPASTAGRLSGRLAAVALAMSAAACGPATGPAATVSPSTEWREFEGSWNAAGTRQSIPLGADRRGSVIHLGGTMLLAGPGRPGVGFRVELIALTDSATGLVGRSVWTDEAGHQVFSELQGEGTVAQNRITGSILGGTGRYAGASGSYEFAWQYVLEAEDGSIQGRAVGLRGRVKPGTNPGPGGTPQ</sequence>
<accession>A0A4Q7VNA2</accession>
<protein>
    <submittedName>
        <fullName evidence="1">Uncharacterized protein</fullName>
    </submittedName>
</protein>
<dbReference type="AlphaFoldDB" id="A0A4Q7VNA2"/>
<organism evidence="1 2">
    <name type="scientific">Rivibacter subsaxonicus</name>
    <dbReference type="NCBI Taxonomy" id="457575"/>
    <lineage>
        <taxon>Bacteria</taxon>
        <taxon>Pseudomonadati</taxon>
        <taxon>Pseudomonadota</taxon>
        <taxon>Betaproteobacteria</taxon>
        <taxon>Burkholderiales</taxon>
        <taxon>Rivibacter</taxon>
    </lineage>
</organism>
<comment type="caution">
    <text evidence="1">The sequence shown here is derived from an EMBL/GenBank/DDBJ whole genome shotgun (WGS) entry which is preliminary data.</text>
</comment>